<name>A0ABW1KX39_9PROT</name>
<dbReference type="InterPro" id="IPR028098">
    <property type="entry name" value="Glyco_trans_4-like_N"/>
</dbReference>
<comment type="caution">
    <text evidence="3">The sequence shown here is derived from an EMBL/GenBank/DDBJ whole genome shotgun (WGS) entry which is preliminary data.</text>
</comment>
<evidence type="ECO:0000259" key="2">
    <source>
        <dbReference type="Pfam" id="PF13439"/>
    </source>
</evidence>
<keyword evidence="3" id="KW-0328">Glycosyltransferase</keyword>
<dbReference type="CDD" id="cd03801">
    <property type="entry name" value="GT4_PimA-like"/>
    <property type="match status" value="1"/>
</dbReference>
<dbReference type="Gene3D" id="3.40.50.2000">
    <property type="entry name" value="Glycogen Phosphorylase B"/>
    <property type="match status" value="2"/>
</dbReference>
<dbReference type="EC" id="2.4.-.-" evidence="3"/>
<feature type="domain" description="Glycosyltransferase subfamily 4-like N-terminal" evidence="2">
    <location>
        <begin position="17"/>
        <end position="194"/>
    </location>
</feature>
<dbReference type="RefSeq" id="WP_379879453.1">
    <property type="nucleotide sequence ID" value="NZ_JBHPON010000001.1"/>
</dbReference>
<accession>A0ABW1KX39</accession>
<dbReference type="PANTHER" id="PTHR12526">
    <property type="entry name" value="GLYCOSYLTRANSFERASE"/>
    <property type="match status" value="1"/>
</dbReference>
<keyword evidence="4" id="KW-1185">Reference proteome</keyword>
<organism evidence="3 4">
    <name type="scientific">Hyphococcus aureus</name>
    <dbReference type="NCBI Taxonomy" id="2666033"/>
    <lineage>
        <taxon>Bacteria</taxon>
        <taxon>Pseudomonadati</taxon>
        <taxon>Pseudomonadota</taxon>
        <taxon>Alphaproteobacteria</taxon>
        <taxon>Parvularculales</taxon>
        <taxon>Parvularculaceae</taxon>
        <taxon>Hyphococcus</taxon>
    </lineage>
</organism>
<keyword evidence="3" id="KW-0808">Transferase</keyword>
<sequence length="407" mass="44713">MRIAFLTPLWPPSMAQNGIATYVDIMTRALERRGHECIVIAMWPMGTVDDPRMRRLQTPQLNGAEKLLRRVRHKLEGARSFDYNLFGQGVANALVAADRERPVDIFEAEESFGLARYSVGATGAPVILRAHGPHYLVHQPPFDRSDRRRERKEGHAFREATAASFPSTALRDAVSSHYSANFPLCAAYPNPVDIAPAEECWTLDGCDRNTILFVGRFDTVKGADIALKAFESVGKTRPDLRLVMAGADHGLRAPDGTILKFADYARAHVSPSVRERIDFLGPVPREEIARLRRRALVNLTASRFETFSYAAVEALALGAPAVATATPGLTEYLTDGEEILFAPPGDAEQLAQRIGRCVDDHEFAARLGAKGREAAVTLFSPDAIAERAEAFYGEVSDRASRKKAALS</sequence>
<gene>
    <name evidence="3" type="ORF">ACFMB1_06680</name>
</gene>
<reference evidence="3 4" key="1">
    <citation type="submission" date="2024-09" db="EMBL/GenBank/DDBJ databases">
        <authorList>
            <person name="Zhang Z.-H."/>
        </authorList>
    </citation>
    <scope>NUCLEOTIDE SEQUENCE [LARGE SCALE GENOMIC DNA]</scope>
    <source>
        <strain evidence="3 4">HHTR114</strain>
    </source>
</reference>
<protein>
    <submittedName>
        <fullName evidence="3">Glycosyltransferase family 4 protein</fullName>
        <ecNumber evidence="3">2.4.-.-</ecNumber>
    </submittedName>
</protein>
<dbReference type="InterPro" id="IPR001296">
    <property type="entry name" value="Glyco_trans_1"/>
</dbReference>
<dbReference type="SUPFAM" id="SSF53756">
    <property type="entry name" value="UDP-Glycosyltransferase/glycogen phosphorylase"/>
    <property type="match status" value="1"/>
</dbReference>
<evidence type="ECO:0000259" key="1">
    <source>
        <dbReference type="Pfam" id="PF00534"/>
    </source>
</evidence>
<dbReference type="Pfam" id="PF00534">
    <property type="entry name" value="Glycos_transf_1"/>
    <property type="match status" value="1"/>
</dbReference>
<evidence type="ECO:0000313" key="3">
    <source>
        <dbReference type="EMBL" id="MFC6035222.1"/>
    </source>
</evidence>
<dbReference type="Pfam" id="PF13439">
    <property type="entry name" value="Glyco_transf_4"/>
    <property type="match status" value="1"/>
</dbReference>
<feature type="domain" description="Glycosyl transferase family 1" evidence="1">
    <location>
        <begin position="207"/>
        <end position="373"/>
    </location>
</feature>
<dbReference type="Proteomes" id="UP001596116">
    <property type="component" value="Unassembled WGS sequence"/>
</dbReference>
<evidence type="ECO:0000313" key="4">
    <source>
        <dbReference type="Proteomes" id="UP001596116"/>
    </source>
</evidence>
<proteinExistence type="predicted"/>
<dbReference type="GO" id="GO:0016757">
    <property type="term" value="F:glycosyltransferase activity"/>
    <property type="evidence" value="ECO:0007669"/>
    <property type="project" value="UniProtKB-KW"/>
</dbReference>
<dbReference type="EMBL" id="JBHPON010000001">
    <property type="protein sequence ID" value="MFC6035222.1"/>
    <property type="molecule type" value="Genomic_DNA"/>
</dbReference>